<gene>
    <name evidence="4" type="ORF">RB614_27170</name>
</gene>
<reference evidence="4 5" key="1">
    <citation type="submission" date="2023-08" db="EMBL/GenBank/DDBJ databases">
        <title>Phytohabitans sansha sp. nov., isolated from marine sediment.</title>
        <authorList>
            <person name="Zhao Y."/>
            <person name="Yi K."/>
        </authorList>
    </citation>
    <scope>NUCLEOTIDE SEQUENCE [LARGE SCALE GENOMIC DNA]</scope>
    <source>
        <strain evidence="4 5">ZYX-F-186</strain>
    </source>
</reference>
<sequence>MRVRVDATPIRPGASAGVEAFSYGLVGGLAEGTGHELDVEILPGTLAAWRARVPRPDVGWSEVAVPLLSGGAVARGLRRHLPPAVRSSRLLRRLVNQVRERGRGAPSTPADVHLYPFHGVPAGADPAVVVVHDLRQFQPGLGGAGFAETISRNVARAAAVVVSWPHPYEQLRERFPRARDKTVLIPPPAFHPRPAGTPWTPEPGLLLYPSSTAPHKNHATLLEAMALLPEYRLVCPGPLVEPQASALLARAAEPDLRGRVEFPGFVSVTALERLYARAGAVVVPSTWEAASGAMFEAFSWGIPVACADVEPLRAQVAFAGAEVGFFPPHDPAALAGAVQAVTGRPDWFAAASCAASRRLSGRTWDDTARDYAAVLEWAAAGRSGPVPRSDFAAGTRDGLEAQR</sequence>
<dbReference type="PANTHER" id="PTHR46401">
    <property type="entry name" value="GLYCOSYLTRANSFERASE WBBK-RELATED"/>
    <property type="match status" value="1"/>
</dbReference>
<evidence type="ECO:0000313" key="5">
    <source>
        <dbReference type="Proteomes" id="UP001230908"/>
    </source>
</evidence>
<keyword evidence="1 4" id="KW-0808">Transferase</keyword>
<dbReference type="EMBL" id="JAVHUY010000028">
    <property type="protein sequence ID" value="MDQ7908212.1"/>
    <property type="molecule type" value="Genomic_DNA"/>
</dbReference>
<dbReference type="PANTHER" id="PTHR46401:SF8">
    <property type="entry name" value="BLL6006 PROTEIN"/>
    <property type="match status" value="1"/>
</dbReference>
<dbReference type="Gene3D" id="3.40.50.2000">
    <property type="entry name" value="Glycogen Phosphorylase B"/>
    <property type="match status" value="2"/>
</dbReference>
<feature type="region of interest" description="Disordered" evidence="2">
    <location>
        <begin position="382"/>
        <end position="403"/>
    </location>
</feature>
<proteinExistence type="predicted"/>
<dbReference type="Pfam" id="PF00534">
    <property type="entry name" value="Glycos_transf_1"/>
    <property type="match status" value="1"/>
</dbReference>
<dbReference type="GO" id="GO:0016757">
    <property type="term" value="F:glycosyltransferase activity"/>
    <property type="evidence" value="ECO:0007669"/>
    <property type="project" value="UniProtKB-KW"/>
</dbReference>
<name>A0ABU0ZQM2_9ACTN</name>
<comment type="caution">
    <text evidence="4">The sequence shown here is derived from an EMBL/GenBank/DDBJ whole genome shotgun (WGS) entry which is preliminary data.</text>
</comment>
<evidence type="ECO:0000256" key="2">
    <source>
        <dbReference type="SAM" id="MobiDB-lite"/>
    </source>
</evidence>
<keyword evidence="4" id="KW-0328">Glycosyltransferase</keyword>
<dbReference type="Proteomes" id="UP001230908">
    <property type="component" value="Unassembled WGS sequence"/>
</dbReference>
<keyword evidence="5" id="KW-1185">Reference proteome</keyword>
<dbReference type="RefSeq" id="WP_308715478.1">
    <property type="nucleotide sequence ID" value="NZ_JAVHUY010000028.1"/>
</dbReference>
<evidence type="ECO:0000256" key="1">
    <source>
        <dbReference type="ARBA" id="ARBA00022679"/>
    </source>
</evidence>
<dbReference type="EC" id="2.4.-.-" evidence="4"/>
<dbReference type="InterPro" id="IPR001296">
    <property type="entry name" value="Glyco_trans_1"/>
</dbReference>
<feature type="domain" description="Glycosyl transferase family 1" evidence="3">
    <location>
        <begin position="201"/>
        <end position="340"/>
    </location>
</feature>
<evidence type="ECO:0000313" key="4">
    <source>
        <dbReference type="EMBL" id="MDQ7908212.1"/>
    </source>
</evidence>
<accession>A0ABU0ZQM2</accession>
<dbReference type="SUPFAM" id="SSF53756">
    <property type="entry name" value="UDP-Glycosyltransferase/glycogen phosphorylase"/>
    <property type="match status" value="1"/>
</dbReference>
<organism evidence="4 5">
    <name type="scientific">Phytohabitans maris</name>
    <dbReference type="NCBI Taxonomy" id="3071409"/>
    <lineage>
        <taxon>Bacteria</taxon>
        <taxon>Bacillati</taxon>
        <taxon>Actinomycetota</taxon>
        <taxon>Actinomycetes</taxon>
        <taxon>Micromonosporales</taxon>
        <taxon>Micromonosporaceae</taxon>
    </lineage>
</organism>
<evidence type="ECO:0000259" key="3">
    <source>
        <dbReference type="Pfam" id="PF00534"/>
    </source>
</evidence>
<protein>
    <submittedName>
        <fullName evidence="4">Glycosyltransferase</fullName>
        <ecNumber evidence="4">2.4.-.-</ecNumber>
    </submittedName>
</protein>